<evidence type="ECO:0000256" key="1">
    <source>
        <dbReference type="PROSITE-ProRule" id="PRU00703"/>
    </source>
</evidence>
<reference evidence="5 6" key="1">
    <citation type="submission" date="2016-09" db="EMBL/GenBank/DDBJ databases">
        <title>Genomic analysis reveals versatility of anaerobic energy metabolism of Geosporobacter ferrireducens IRF9 of phylum Firmicutes.</title>
        <authorList>
            <person name="Kim S.-J."/>
        </authorList>
    </citation>
    <scope>NUCLEOTIDE SEQUENCE [LARGE SCALE GENOMIC DNA]</scope>
    <source>
        <strain evidence="5 6">IRF9</strain>
    </source>
</reference>
<dbReference type="PANTHER" id="PTHR33121">
    <property type="entry name" value="CYCLIC DI-GMP PHOSPHODIESTERASE PDEF"/>
    <property type="match status" value="1"/>
</dbReference>
<evidence type="ECO:0000313" key="5">
    <source>
        <dbReference type="EMBL" id="AOT69650.1"/>
    </source>
</evidence>
<dbReference type="InterPro" id="IPR000644">
    <property type="entry name" value="CBS_dom"/>
</dbReference>
<dbReference type="Pfam" id="PF00563">
    <property type="entry name" value="EAL"/>
    <property type="match status" value="1"/>
</dbReference>
<dbReference type="KEGG" id="gfe:Gferi_08705"/>
<dbReference type="InterPro" id="IPR029787">
    <property type="entry name" value="Nucleotide_cyclase"/>
</dbReference>
<evidence type="ECO:0000313" key="6">
    <source>
        <dbReference type="Proteomes" id="UP000095743"/>
    </source>
</evidence>
<dbReference type="InterPro" id="IPR000160">
    <property type="entry name" value="GGDEF_dom"/>
</dbReference>
<keyword evidence="6" id="KW-1185">Reference proteome</keyword>
<keyword evidence="1" id="KW-0129">CBS domain</keyword>
<dbReference type="PROSITE" id="PS51371">
    <property type="entry name" value="CBS"/>
    <property type="match status" value="1"/>
</dbReference>
<dbReference type="CDD" id="cd01949">
    <property type="entry name" value="GGDEF"/>
    <property type="match status" value="1"/>
</dbReference>
<gene>
    <name evidence="5" type="ORF">Gferi_08705</name>
</gene>
<accession>A0A1D8GFG5</accession>
<dbReference type="InterPro" id="IPR050706">
    <property type="entry name" value="Cyclic-di-GMP_PDE-like"/>
</dbReference>
<dbReference type="CDD" id="cd01948">
    <property type="entry name" value="EAL"/>
    <property type="match status" value="1"/>
</dbReference>
<dbReference type="InterPro" id="IPR043128">
    <property type="entry name" value="Rev_trsase/Diguanyl_cyclase"/>
</dbReference>
<dbReference type="EMBL" id="CP017269">
    <property type="protein sequence ID" value="AOT69650.1"/>
    <property type="molecule type" value="Genomic_DNA"/>
</dbReference>
<dbReference type="SUPFAM" id="SSF55073">
    <property type="entry name" value="Nucleotide cyclase"/>
    <property type="match status" value="1"/>
</dbReference>
<dbReference type="Gene3D" id="3.10.580.10">
    <property type="entry name" value="CBS-domain"/>
    <property type="match status" value="1"/>
</dbReference>
<evidence type="ECO:0000259" key="3">
    <source>
        <dbReference type="PROSITE" id="PS50887"/>
    </source>
</evidence>
<feature type="domain" description="EAL" evidence="2">
    <location>
        <begin position="10"/>
        <end position="259"/>
    </location>
</feature>
<feature type="domain" description="CBS" evidence="4">
    <location>
        <begin position="351"/>
        <end position="411"/>
    </location>
</feature>
<dbReference type="GO" id="GO:0071111">
    <property type="term" value="F:cyclic-guanylate-specific phosphodiesterase activity"/>
    <property type="evidence" value="ECO:0007669"/>
    <property type="project" value="InterPro"/>
</dbReference>
<dbReference type="InterPro" id="IPR001633">
    <property type="entry name" value="EAL_dom"/>
</dbReference>
<dbReference type="CDD" id="cd04598">
    <property type="entry name" value="CBS_pair_GGDEF_EAL"/>
    <property type="match status" value="1"/>
</dbReference>
<feature type="domain" description="GGDEF" evidence="3">
    <location>
        <begin position="439"/>
        <end position="593"/>
    </location>
</feature>
<organism evidence="5 6">
    <name type="scientific">Geosporobacter ferrireducens</name>
    <dbReference type="NCBI Taxonomy" id="1424294"/>
    <lineage>
        <taxon>Bacteria</taxon>
        <taxon>Bacillati</taxon>
        <taxon>Bacillota</taxon>
        <taxon>Clostridia</taxon>
        <taxon>Peptostreptococcales</taxon>
        <taxon>Thermotaleaceae</taxon>
        <taxon>Geosporobacter</taxon>
    </lineage>
</organism>
<dbReference type="Gene3D" id="3.30.70.270">
    <property type="match status" value="1"/>
</dbReference>
<proteinExistence type="predicted"/>
<dbReference type="NCBIfam" id="TIGR00254">
    <property type="entry name" value="GGDEF"/>
    <property type="match status" value="1"/>
</dbReference>
<dbReference type="PANTHER" id="PTHR33121:SF76">
    <property type="entry name" value="SIGNALING PROTEIN"/>
    <property type="match status" value="1"/>
</dbReference>
<name>A0A1D8GFG5_9FIRM</name>
<dbReference type="InterPro" id="IPR035919">
    <property type="entry name" value="EAL_sf"/>
</dbReference>
<dbReference type="SMART" id="SM00267">
    <property type="entry name" value="GGDEF"/>
    <property type="match status" value="1"/>
</dbReference>
<dbReference type="STRING" id="1424294.Gferi_08705"/>
<protein>
    <recommendedName>
        <fullName evidence="7">Diguanylate cyclase</fullName>
    </recommendedName>
</protein>
<dbReference type="InterPro" id="IPR046342">
    <property type="entry name" value="CBS_dom_sf"/>
</dbReference>
<evidence type="ECO:0000259" key="4">
    <source>
        <dbReference type="PROSITE" id="PS51371"/>
    </source>
</evidence>
<dbReference type="Proteomes" id="UP000095743">
    <property type="component" value="Chromosome"/>
</dbReference>
<dbReference type="SMART" id="SM00052">
    <property type="entry name" value="EAL"/>
    <property type="match status" value="1"/>
</dbReference>
<dbReference type="Pfam" id="PF00990">
    <property type="entry name" value="GGDEF"/>
    <property type="match status" value="1"/>
</dbReference>
<evidence type="ECO:0008006" key="7">
    <source>
        <dbReference type="Google" id="ProtNLM"/>
    </source>
</evidence>
<dbReference type="Gene3D" id="3.20.20.450">
    <property type="entry name" value="EAL domain"/>
    <property type="match status" value="1"/>
</dbReference>
<evidence type="ECO:0000259" key="2">
    <source>
        <dbReference type="PROSITE" id="PS50883"/>
    </source>
</evidence>
<dbReference type="AlphaFoldDB" id="A0A1D8GFG5"/>
<dbReference type="Pfam" id="PF00571">
    <property type="entry name" value="CBS"/>
    <property type="match status" value="1"/>
</dbReference>
<sequence length="595" mass="68454">MSKLNQKNIEDLNYKQYEEVIVTEDIDMVFQCILSLKDGGVLGYEALCRGPKGTAFEDPKELFKMAKACGDIIALERICKKRALEKFQRKGDHLKLFVNIDPYCFLKEEGENLLNDFFSSWDRDSGYVVFEVTEQTCIHDYTRFHNTLRKYKDLGADIAIGDVGNGYAGLNLLTSVEPLYMKMDMKLIRDIHKQPFKQALLKAFVEFSNSTNSKLIAEGIETAEELDCLIDLGIHYGQGYYIQKPSAELLNTHPVIRSRILERNLTKGDIRLRNITSTRIGEISKCIPYIRPETLGKEVNLVFEKGSDIQGLPVIDQDKPVGLIMKHKFYRHLGKQYGYAIFMKRTIDRLMDKAPLTIDYDTPLDRASEIAMMREEDTLYDYIIVTRDGKYYGIVTVKDLLQKTTEIELDRARYANPLTGLPGNMVIDQKIRNMIVSKKQYAVLYFDLDNFKPYNDVYGFENGDRVIEMTAALIEQRMKALDFHEGFLGHIGGDDFVAVVESHQIHKLCEAIIEKFDKRILDFYSELDCKKGYIMAENRHGIIEKFPVMSLSIAVVTNRYKNFERVSQLAEYASKIKKKCKACWTSNYIIGDTPE</sequence>
<dbReference type="SUPFAM" id="SSF141868">
    <property type="entry name" value="EAL domain-like"/>
    <property type="match status" value="1"/>
</dbReference>
<dbReference type="SUPFAM" id="SSF54631">
    <property type="entry name" value="CBS-domain pair"/>
    <property type="match status" value="1"/>
</dbReference>
<dbReference type="PROSITE" id="PS50887">
    <property type="entry name" value="GGDEF"/>
    <property type="match status" value="1"/>
</dbReference>
<dbReference type="PROSITE" id="PS50883">
    <property type="entry name" value="EAL"/>
    <property type="match status" value="1"/>
</dbReference>